<feature type="region of interest" description="Disordered" evidence="1">
    <location>
        <begin position="1"/>
        <end position="28"/>
    </location>
</feature>
<comment type="caution">
    <text evidence="2">The sequence shown here is derived from an EMBL/GenBank/DDBJ whole genome shotgun (WGS) entry which is preliminary data.</text>
</comment>
<dbReference type="AlphaFoldDB" id="A0AAV8XWG3"/>
<evidence type="ECO:0000313" key="2">
    <source>
        <dbReference type="EMBL" id="KAJ8942103.1"/>
    </source>
</evidence>
<gene>
    <name evidence="2" type="ORF">NQ314_010150</name>
</gene>
<dbReference type="EMBL" id="JANEYF010002804">
    <property type="protein sequence ID" value="KAJ8942103.1"/>
    <property type="molecule type" value="Genomic_DNA"/>
</dbReference>
<name>A0AAV8XWG3_9CUCU</name>
<proteinExistence type="predicted"/>
<protein>
    <submittedName>
        <fullName evidence="2">Uncharacterized protein</fullName>
    </submittedName>
</protein>
<evidence type="ECO:0000256" key="1">
    <source>
        <dbReference type="SAM" id="MobiDB-lite"/>
    </source>
</evidence>
<evidence type="ECO:0000313" key="3">
    <source>
        <dbReference type="Proteomes" id="UP001162156"/>
    </source>
</evidence>
<reference evidence="2" key="1">
    <citation type="journal article" date="2023" name="Insect Mol. Biol.">
        <title>Genome sequencing provides insights into the evolution of gene families encoding plant cell wall-degrading enzymes in longhorned beetles.</title>
        <authorList>
            <person name="Shin N.R."/>
            <person name="Okamura Y."/>
            <person name="Kirsch R."/>
            <person name="Pauchet Y."/>
        </authorList>
    </citation>
    <scope>NUCLEOTIDE SEQUENCE</scope>
    <source>
        <strain evidence="2">RBIC_L_NR</strain>
    </source>
</reference>
<accession>A0AAV8XWG3</accession>
<organism evidence="2 3">
    <name type="scientific">Rhamnusium bicolor</name>
    <dbReference type="NCBI Taxonomy" id="1586634"/>
    <lineage>
        <taxon>Eukaryota</taxon>
        <taxon>Metazoa</taxon>
        <taxon>Ecdysozoa</taxon>
        <taxon>Arthropoda</taxon>
        <taxon>Hexapoda</taxon>
        <taxon>Insecta</taxon>
        <taxon>Pterygota</taxon>
        <taxon>Neoptera</taxon>
        <taxon>Endopterygota</taxon>
        <taxon>Coleoptera</taxon>
        <taxon>Polyphaga</taxon>
        <taxon>Cucujiformia</taxon>
        <taxon>Chrysomeloidea</taxon>
        <taxon>Cerambycidae</taxon>
        <taxon>Lepturinae</taxon>
        <taxon>Rhagiini</taxon>
        <taxon>Rhamnusium</taxon>
    </lineage>
</organism>
<keyword evidence="3" id="KW-1185">Reference proteome</keyword>
<sequence>MLLSPEANHYHFGTNYPKAASSDKEKSAFAPVIRGETSPSHTPTPALFHHQPVTGWHHLAVQC</sequence>
<dbReference type="Proteomes" id="UP001162156">
    <property type="component" value="Unassembled WGS sequence"/>
</dbReference>